<dbReference type="EMBL" id="CP113520">
    <property type="protein sequence ID" value="WAJ28049.1"/>
    <property type="molecule type" value="Genomic_DNA"/>
</dbReference>
<sequence length="359" mass="38618">MTEPTPVTPRRPHGLVVDTHTHFLPPSALGPAMAGERWHGIQFGRNARGKITSTVGDVSQEVPWPMPIETPDARIASLDDRRVDVHLISISPTLYWYGLGEADARSFARTTNDDLAGIVSSHPDRYVGLGYLSLQDPKGAVAELERCVGRLGMPGVMVGTNVNGRDWDDPALMPVLEAAQALGAVVYFHPARGRADRWLSKYHLSNLIGNPLETATALACLIFGGVFDKLPDLKTCFAHAGGYGVLGVGRLDHGHEVRPEATGIAAMPSDYVRRCWFDTITHNERALRYLVDTVGAGQVVLGSDYPADMGEPRPVDWIESCDSLSAGEKQAILGTNAVALFGLERFATAGTDASATRAA</sequence>
<proteinExistence type="predicted"/>
<reference evidence="1" key="1">
    <citation type="submission" date="2022-11" db="EMBL/GenBank/DDBJ databases">
        <title>beta-Carotene-producing bacterium, Jeongeuplla avenae sp. nov., alleviates the salt stress of Arabidopsis seedlings.</title>
        <authorList>
            <person name="Jiang L."/>
            <person name="Lee J."/>
        </authorList>
    </citation>
    <scope>NUCLEOTIDE SEQUENCE</scope>
    <source>
        <strain evidence="1">DY_R2A_6</strain>
    </source>
</reference>
<accession>A0ACD4NMG1</accession>
<keyword evidence="2" id="KW-1185">Reference proteome</keyword>
<organism evidence="1 2">
    <name type="scientific">Antarcticirhabdus aurantiaca</name>
    <dbReference type="NCBI Taxonomy" id="2606717"/>
    <lineage>
        <taxon>Bacteria</taxon>
        <taxon>Pseudomonadati</taxon>
        <taxon>Pseudomonadota</taxon>
        <taxon>Alphaproteobacteria</taxon>
        <taxon>Hyphomicrobiales</taxon>
        <taxon>Aurantimonadaceae</taxon>
        <taxon>Antarcticirhabdus</taxon>
    </lineage>
</organism>
<evidence type="ECO:0000313" key="2">
    <source>
        <dbReference type="Proteomes" id="UP001163223"/>
    </source>
</evidence>
<gene>
    <name evidence="1" type="ORF">OXU80_25015</name>
</gene>
<dbReference type="Proteomes" id="UP001163223">
    <property type="component" value="Chromosome"/>
</dbReference>
<name>A0ACD4NMG1_9HYPH</name>
<protein>
    <submittedName>
        <fullName evidence="1">Amidohydrolase family protein</fullName>
    </submittedName>
</protein>
<evidence type="ECO:0000313" key="1">
    <source>
        <dbReference type="EMBL" id="WAJ28049.1"/>
    </source>
</evidence>